<dbReference type="InterPro" id="IPR003172">
    <property type="entry name" value="ML_dom"/>
</dbReference>
<gene>
    <name evidence="9" type="ORF">EIN_275260</name>
</gene>
<evidence type="ECO:0000313" key="10">
    <source>
        <dbReference type="Proteomes" id="UP000014680"/>
    </source>
</evidence>
<dbReference type="SMART" id="SM00737">
    <property type="entry name" value="ML"/>
    <property type="match status" value="1"/>
</dbReference>
<dbReference type="GO" id="GO:0032934">
    <property type="term" value="F:sterol binding"/>
    <property type="evidence" value="ECO:0007669"/>
    <property type="project" value="InterPro"/>
</dbReference>
<keyword evidence="5 7" id="KW-0732">Signal</keyword>
<dbReference type="Pfam" id="PF02221">
    <property type="entry name" value="E1_DerP2_DerF2"/>
    <property type="match status" value="1"/>
</dbReference>
<dbReference type="Proteomes" id="UP000014680">
    <property type="component" value="Unassembled WGS sequence"/>
</dbReference>
<feature type="chain" id="PRO_5001980452" description="MD-2-related lipid-recognition domain-containing protein" evidence="7">
    <location>
        <begin position="19"/>
        <end position="151"/>
    </location>
</feature>
<dbReference type="VEuPathDB" id="AmoebaDB:EIN_275260"/>
<dbReference type="InterPro" id="IPR039670">
    <property type="entry name" value="NPC2-like"/>
</dbReference>
<comment type="similarity">
    <text evidence="2">Belongs to the NPC2 family.</text>
</comment>
<evidence type="ECO:0000256" key="2">
    <source>
        <dbReference type="ARBA" id="ARBA00006370"/>
    </source>
</evidence>
<evidence type="ECO:0000256" key="5">
    <source>
        <dbReference type="ARBA" id="ARBA00022729"/>
    </source>
</evidence>
<organism evidence="9 10">
    <name type="scientific">Entamoeba invadens IP1</name>
    <dbReference type="NCBI Taxonomy" id="370355"/>
    <lineage>
        <taxon>Eukaryota</taxon>
        <taxon>Amoebozoa</taxon>
        <taxon>Evosea</taxon>
        <taxon>Archamoebae</taxon>
        <taxon>Mastigamoebida</taxon>
        <taxon>Entamoebidae</taxon>
        <taxon>Entamoeba</taxon>
    </lineage>
</organism>
<keyword evidence="10" id="KW-1185">Reference proteome</keyword>
<dbReference type="PANTHER" id="PTHR11306:SF0">
    <property type="entry name" value="PHOSPHATIDYLGLYCEROL_PHOSPHATIDYLINOSITOL TRANSFER PROTEIN"/>
    <property type="match status" value="1"/>
</dbReference>
<keyword evidence="4" id="KW-0813">Transport</keyword>
<dbReference type="AlphaFoldDB" id="A0A0A1U1M6"/>
<evidence type="ECO:0000256" key="4">
    <source>
        <dbReference type="ARBA" id="ARBA00022448"/>
    </source>
</evidence>
<accession>A0A0A1U1M6</accession>
<dbReference type="KEGG" id="eiv:EIN_275260"/>
<keyword evidence="6" id="KW-0445">Lipid transport</keyword>
<evidence type="ECO:0000256" key="6">
    <source>
        <dbReference type="ARBA" id="ARBA00023055"/>
    </source>
</evidence>
<evidence type="ECO:0000313" key="9">
    <source>
        <dbReference type="EMBL" id="ELP87939.1"/>
    </source>
</evidence>
<dbReference type="InterPro" id="IPR014756">
    <property type="entry name" value="Ig_E-set"/>
</dbReference>
<dbReference type="Gene3D" id="2.60.40.770">
    <property type="match status" value="1"/>
</dbReference>
<evidence type="ECO:0000259" key="8">
    <source>
        <dbReference type="SMART" id="SM00737"/>
    </source>
</evidence>
<evidence type="ECO:0000256" key="7">
    <source>
        <dbReference type="SAM" id="SignalP"/>
    </source>
</evidence>
<protein>
    <recommendedName>
        <fullName evidence="8">MD-2-related lipid-recognition domain-containing protein</fullName>
    </recommendedName>
</protein>
<proteinExistence type="inferred from homology"/>
<sequence length="151" mass="16765">MLSSQLLILLIISQIALCDSVPFISCCNDSKVKVLKIEGTPWPPVSGVDLTLSIEAEVLEDLKSLYLNATASQRLSRKFWIPINSVVRDICRSSPILCPIKQKKTIKIKETYEIPPSTPINSEWKLKMSFTAVDGGDEIGCILLDSTVIRM</sequence>
<dbReference type="RefSeq" id="XP_004254710.1">
    <property type="nucleotide sequence ID" value="XM_004254662.1"/>
</dbReference>
<feature type="signal peptide" evidence="7">
    <location>
        <begin position="1"/>
        <end position="18"/>
    </location>
</feature>
<dbReference type="GO" id="GO:0015918">
    <property type="term" value="P:sterol transport"/>
    <property type="evidence" value="ECO:0007669"/>
    <property type="project" value="InterPro"/>
</dbReference>
<dbReference type="EMBL" id="KB206783">
    <property type="protein sequence ID" value="ELP87939.1"/>
    <property type="molecule type" value="Genomic_DNA"/>
</dbReference>
<feature type="domain" description="MD-2-related lipid-recognition" evidence="8">
    <location>
        <begin position="23"/>
        <end position="146"/>
    </location>
</feature>
<dbReference type="PANTHER" id="PTHR11306">
    <property type="entry name" value="NIEMANN PICK TYPE C2 PROTEIN NPC2-RELATED"/>
    <property type="match status" value="1"/>
</dbReference>
<dbReference type="GeneID" id="14886823"/>
<evidence type="ECO:0000256" key="1">
    <source>
        <dbReference type="ARBA" id="ARBA00002053"/>
    </source>
</evidence>
<comment type="function">
    <text evidence="1">Catalyzes the intermembrane transfer of phosphatidylglycerol and phosphatidylinositol.</text>
</comment>
<dbReference type="SUPFAM" id="SSF81296">
    <property type="entry name" value="E set domains"/>
    <property type="match status" value="1"/>
</dbReference>
<comment type="subunit">
    <text evidence="3">Monomer.</text>
</comment>
<name>A0A0A1U1M6_ENTIV</name>
<reference evidence="9 10" key="1">
    <citation type="submission" date="2012-10" db="EMBL/GenBank/DDBJ databases">
        <authorList>
            <person name="Zafar N."/>
            <person name="Inman J."/>
            <person name="Hall N."/>
            <person name="Lorenzi H."/>
            <person name="Caler E."/>
        </authorList>
    </citation>
    <scope>NUCLEOTIDE SEQUENCE [LARGE SCALE GENOMIC DNA]</scope>
    <source>
        <strain evidence="9 10">IP1</strain>
    </source>
</reference>
<evidence type="ECO:0000256" key="3">
    <source>
        <dbReference type="ARBA" id="ARBA00011245"/>
    </source>
</evidence>